<evidence type="ECO:0000256" key="1">
    <source>
        <dbReference type="SAM" id="Phobius"/>
    </source>
</evidence>
<evidence type="ECO:0000313" key="2">
    <source>
        <dbReference type="EMBL" id="MEX0379917.1"/>
    </source>
</evidence>
<accession>A0ABV3S0F5</accession>
<feature type="transmembrane region" description="Helical" evidence="1">
    <location>
        <begin position="89"/>
        <end position="110"/>
    </location>
</feature>
<dbReference type="RefSeq" id="WP_367973298.1">
    <property type="nucleotide sequence ID" value="NZ_JBFPEQ010000001.1"/>
</dbReference>
<feature type="transmembrane region" description="Helical" evidence="1">
    <location>
        <begin position="12"/>
        <end position="32"/>
    </location>
</feature>
<organism evidence="2 3">
    <name type="scientific">Leuconostoc aquikimchii</name>
    <dbReference type="NCBI Taxonomy" id="3236804"/>
    <lineage>
        <taxon>Bacteria</taxon>
        <taxon>Bacillati</taxon>
        <taxon>Bacillota</taxon>
        <taxon>Bacilli</taxon>
        <taxon>Lactobacillales</taxon>
        <taxon>Lactobacillaceae</taxon>
        <taxon>Leuconostoc</taxon>
    </lineage>
</organism>
<keyword evidence="1" id="KW-0472">Membrane</keyword>
<name>A0ABV3S0F5_9LACO</name>
<feature type="transmembrane region" description="Helical" evidence="1">
    <location>
        <begin position="122"/>
        <end position="139"/>
    </location>
</feature>
<comment type="caution">
    <text evidence="2">The sequence shown here is derived from an EMBL/GenBank/DDBJ whole genome shotgun (WGS) entry which is preliminary data.</text>
</comment>
<evidence type="ECO:0000313" key="3">
    <source>
        <dbReference type="Proteomes" id="UP001556617"/>
    </source>
</evidence>
<protein>
    <submittedName>
        <fullName evidence="2">Tellurite resistance protein</fullName>
    </submittedName>
</protein>
<dbReference type="EMBL" id="JBFPER010000001">
    <property type="protein sequence ID" value="MEX0379917.1"/>
    <property type="molecule type" value="Genomic_DNA"/>
</dbReference>
<keyword evidence="3" id="KW-1185">Reference proteome</keyword>
<sequence length="152" mass="17755">MIRDMVRAKPLSWLLFILGSDILTAYILNIMHQQHFNVTHDYLTILKLVGMDLFSFIFIMLFLDWLHVKFLAGQPENLFDKITRIGGNILAAYFGWFSMLYMIIQVIYILCGQLAGFQETQLYALMITAGIAATVHFLVRRKISWRFQLNPF</sequence>
<keyword evidence="1" id="KW-0812">Transmembrane</keyword>
<gene>
    <name evidence="2" type="ORF">AB3K24_00875</name>
</gene>
<proteinExistence type="predicted"/>
<reference evidence="2 3" key="1">
    <citation type="submission" date="2024-07" db="EMBL/GenBank/DDBJ databases">
        <authorList>
            <person name="Yun M."/>
        </authorList>
    </citation>
    <scope>NUCLEOTIDE SEQUENCE [LARGE SCALE GENOMIC DNA]</scope>
    <source>
        <strain evidence="2 3">MS01</strain>
    </source>
</reference>
<dbReference type="Proteomes" id="UP001556617">
    <property type="component" value="Unassembled WGS sequence"/>
</dbReference>
<feature type="transmembrane region" description="Helical" evidence="1">
    <location>
        <begin position="44"/>
        <end position="68"/>
    </location>
</feature>
<keyword evidence="1" id="KW-1133">Transmembrane helix</keyword>